<dbReference type="CDD" id="cd09604">
    <property type="entry name" value="M1_APN_like"/>
    <property type="match status" value="1"/>
</dbReference>
<sequence length="483" mass="55007">MKRRFLSCLTLISMLGSLFVGVGQAEGQTPGEQPERPRYSIRAKYDDQTAKVTGDLSVKVPVTGEPMTRLYFHLYPNAFANWKWGKESKPKQPGYLKVKNVKADGVKAIQQTKETLLEVRLPKPVQPGQSVQVKMDYELKLPKGGTRLNQYKNTAFLAQWYPMLAVKDKEGWHTDPYTTTGDPFYTRISDFEVTFEVPEGYRLITTASDSRDPVMKPVTLRQDRVRDFAAVISKDYEPVEGKAGEIQVNLWYLKGMEDVAQELHDAAVSGMEFFSKRFGPYPYKEVDVVLGETGYGIAGMEYPGLVTSVDKIPTRKGERPAVNVVAHELAHQWWYAVVGNNQVKEPWLDEGLTTFSEFLFMQEKMGEDERGLLVKAAERTDQIHKEKGVTSVESLYKYSDPIYGLMVYTRPAAMMWALMDELGKDQVMKILSTYYSRYRFQTATTEDFIRVANEVAGKDLQPFFDRWLFFKPNPKSGKQKGAS</sequence>
<evidence type="ECO:0000313" key="5">
    <source>
        <dbReference type="EMBL" id="SIT13125.1"/>
    </source>
</evidence>
<protein>
    <submittedName>
        <fullName evidence="5">Peptidase family M1</fullName>
    </submittedName>
</protein>
<dbReference type="EMBL" id="FTOD01000014">
    <property type="protein sequence ID" value="SIT13125.1"/>
    <property type="molecule type" value="Genomic_DNA"/>
</dbReference>
<evidence type="ECO:0000256" key="1">
    <source>
        <dbReference type="PIRSR" id="PIRSR634015-1"/>
    </source>
</evidence>
<feature type="binding site" evidence="2">
    <location>
        <position position="331"/>
    </location>
    <ligand>
        <name>Zn(2+)</name>
        <dbReference type="ChEBI" id="CHEBI:29105"/>
        <note>catalytic</note>
    </ligand>
</feature>
<keyword evidence="6" id="KW-1185">Reference proteome</keyword>
<proteinExistence type="predicted"/>
<feature type="active site" description="Proton acceptor" evidence="1">
    <location>
        <position position="328"/>
    </location>
</feature>
<dbReference type="Proteomes" id="UP000186795">
    <property type="component" value="Unassembled WGS sequence"/>
</dbReference>
<dbReference type="PANTHER" id="PTHR45726:SF3">
    <property type="entry name" value="LEUKOTRIENE A-4 HYDROLASE"/>
    <property type="match status" value="1"/>
</dbReference>
<keyword evidence="3" id="KW-0732">Signal</keyword>
<feature type="domain" description="Peptidase M1 membrane alanine aminopeptidase" evidence="4">
    <location>
        <begin position="266"/>
        <end position="467"/>
    </location>
</feature>
<dbReference type="Pfam" id="PF01433">
    <property type="entry name" value="Peptidase_M1"/>
    <property type="match status" value="1"/>
</dbReference>
<evidence type="ECO:0000259" key="4">
    <source>
        <dbReference type="Pfam" id="PF01433"/>
    </source>
</evidence>
<evidence type="ECO:0000313" key="6">
    <source>
        <dbReference type="Proteomes" id="UP000186795"/>
    </source>
</evidence>
<reference evidence="6" key="1">
    <citation type="submission" date="2017-01" db="EMBL/GenBank/DDBJ databases">
        <authorList>
            <person name="Varghese N."/>
            <person name="Submissions S."/>
        </authorList>
    </citation>
    <scope>NUCLEOTIDE SEQUENCE [LARGE SCALE GENOMIC DNA]</scope>
    <source>
        <strain evidence="6">DSM 45196</strain>
    </source>
</reference>
<feature type="binding site" evidence="2">
    <location>
        <position position="327"/>
    </location>
    <ligand>
        <name>Zn(2+)</name>
        <dbReference type="ChEBI" id="CHEBI:29105"/>
        <note>catalytic</note>
    </ligand>
</feature>
<comment type="cofactor">
    <cofactor evidence="2">
        <name>Zn(2+)</name>
        <dbReference type="ChEBI" id="CHEBI:29105"/>
    </cofactor>
    <text evidence="2">Binds 1 zinc ion per subunit.</text>
</comment>
<feature type="binding site" evidence="2">
    <location>
        <position position="350"/>
    </location>
    <ligand>
        <name>Zn(2+)</name>
        <dbReference type="ChEBI" id="CHEBI:29105"/>
        <note>catalytic</note>
    </ligand>
</feature>
<dbReference type="SUPFAM" id="SSF55486">
    <property type="entry name" value="Metalloproteases ('zincins'), catalytic domain"/>
    <property type="match status" value="1"/>
</dbReference>
<feature type="active site" description="Proton donor" evidence="1">
    <location>
        <position position="408"/>
    </location>
</feature>
<dbReference type="OrthoDB" id="9814383at2"/>
<accession>A0A1N7PRG3</accession>
<dbReference type="AlphaFoldDB" id="A0A1N7PRG3"/>
<organism evidence="5 6">
    <name type="scientific">Kroppenstedtia eburnea</name>
    <dbReference type="NCBI Taxonomy" id="714067"/>
    <lineage>
        <taxon>Bacteria</taxon>
        <taxon>Bacillati</taxon>
        <taxon>Bacillota</taxon>
        <taxon>Bacilli</taxon>
        <taxon>Bacillales</taxon>
        <taxon>Thermoactinomycetaceae</taxon>
        <taxon>Kroppenstedtia</taxon>
    </lineage>
</organism>
<name>A0A1N7PRG3_9BACL</name>
<dbReference type="InterPro" id="IPR014782">
    <property type="entry name" value="Peptidase_M1_dom"/>
</dbReference>
<evidence type="ECO:0000256" key="2">
    <source>
        <dbReference type="PIRSR" id="PIRSR634015-3"/>
    </source>
</evidence>
<keyword evidence="2" id="KW-0862">Zinc</keyword>
<keyword evidence="2" id="KW-0479">Metal-binding</keyword>
<dbReference type="Gene3D" id="1.10.390.10">
    <property type="entry name" value="Neutral Protease Domain 2"/>
    <property type="match status" value="1"/>
</dbReference>
<evidence type="ECO:0000256" key="3">
    <source>
        <dbReference type="SAM" id="SignalP"/>
    </source>
</evidence>
<dbReference type="PANTHER" id="PTHR45726">
    <property type="entry name" value="LEUKOTRIENE A-4 HYDROLASE"/>
    <property type="match status" value="1"/>
</dbReference>
<dbReference type="GO" id="GO:0008270">
    <property type="term" value="F:zinc ion binding"/>
    <property type="evidence" value="ECO:0007669"/>
    <property type="project" value="InterPro"/>
</dbReference>
<dbReference type="InterPro" id="IPR027268">
    <property type="entry name" value="Peptidase_M4/M1_CTD_sf"/>
</dbReference>
<dbReference type="InterPro" id="IPR034015">
    <property type="entry name" value="M1_LTA4H"/>
</dbReference>
<dbReference type="GO" id="GO:0008237">
    <property type="term" value="F:metallopeptidase activity"/>
    <property type="evidence" value="ECO:0007669"/>
    <property type="project" value="InterPro"/>
</dbReference>
<gene>
    <name evidence="5" type="ORF">SAMN05421790_11427</name>
</gene>
<dbReference type="RefSeq" id="WP_040387292.1">
    <property type="nucleotide sequence ID" value="NZ_CP048103.1"/>
</dbReference>
<feature type="signal peptide" evidence="3">
    <location>
        <begin position="1"/>
        <end position="25"/>
    </location>
</feature>
<feature type="chain" id="PRO_5009943873" evidence="3">
    <location>
        <begin position="26"/>
        <end position="483"/>
    </location>
</feature>